<dbReference type="EMBL" id="CP121671">
    <property type="protein sequence ID" value="WFT74489.1"/>
    <property type="molecule type" value="Genomic_DNA"/>
</dbReference>
<evidence type="ECO:0000313" key="3">
    <source>
        <dbReference type="Proteomes" id="UP001221597"/>
    </source>
</evidence>
<keyword evidence="1" id="KW-0732">Signal</keyword>
<evidence type="ECO:0000313" key="2">
    <source>
        <dbReference type="EMBL" id="WFT74489.1"/>
    </source>
</evidence>
<name>A0ABY8IW95_9BACI</name>
<protein>
    <submittedName>
        <fullName evidence="2">Uncharacterized protein</fullName>
    </submittedName>
</protein>
<keyword evidence="3" id="KW-1185">Reference proteome</keyword>
<reference evidence="2 3" key="1">
    <citation type="submission" date="2023-04" db="EMBL/GenBank/DDBJ databases">
        <title>Genome sequence of Halobacillus naozhouensis KACC 21980.</title>
        <authorList>
            <person name="Kim S."/>
            <person name="Heo J."/>
            <person name="Kwon S.-W."/>
        </authorList>
    </citation>
    <scope>NUCLEOTIDE SEQUENCE [LARGE SCALE GENOMIC DNA]</scope>
    <source>
        <strain evidence="2 3">KCTC 13234</strain>
    </source>
</reference>
<dbReference type="RefSeq" id="WP_283076486.1">
    <property type="nucleotide sequence ID" value="NZ_CP121671.1"/>
</dbReference>
<gene>
    <name evidence="2" type="ORF">P9989_19390</name>
</gene>
<evidence type="ECO:0000256" key="1">
    <source>
        <dbReference type="SAM" id="SignalP"/>
    </source>
</evidence>
<proteinExistence type="predicted"/>
<feature type="signal peptide" evidence="1">
    <location>
        <begin position="1"/>
        <end position="22"/>
    </location>
</feature>
<feature type="chain" id="PRO_5045308017" evidence="1">
    <location>
        <begin position="23"/>
        <end position="58"/>
    </location>
</feature>
<accession>A0ABY8IW95</accession>
<dbReference type="Proteomes" id="UP001221597">
    <property type="component" value="Chromosome"/>
</dbReference>
<organism evidence="2 3">
    <name type="scientific">Halobacillus naozhouensis</name>
    <dbReference type="NCBI Taxonomy" id="554880"/>
    <lineage>
        <taxon>Bacteria</taxon>
        <taxon>Bacillati</taxon>
        <taxon>Bacillota</taxon>
        <taxon>Bacilli</taxon>
        <taxon>Bacillales</taxon>
        <taxon>Bacillaceae</taxon>
        <taxon>Halobacillus</taxon>
    </lineage>
</organism>
<sequence length="58" mass="6611">MRKVIFLLVFLGIMAFSDSVYAAQSEEMDCCQSEKECMEMCKDMNGHMECCELKKMGG</sequence>